<feature type="region of interest" description="Disordered" evidence="1">
    <location>
        <begin position="71"/>
        <end position="117"/>
    </location>
</feature>
<dbReference type="Proteomes" id="UP001519309">
    <property type="component" value="Unassembled WGS sequence"/>
</dbReference>
<accession>A0A1B1AXZ5</accession>
<dbReference type="AlphaFoldDB" id="A0A1B1AXZ5"/>
<name>A0A1B1AXZ5_9ACTN</name>
<reference evidence="3 5" key="2">
    <citation type="submission" date="2021-03" db="EMBL/GenBank/DDBJ databases">
        <title>Genomic Encyclopedia of Type Strains, Phase IV (KMG-IV): sequencing the most valuable type-strain genomes for metagenomic binning, comparative biology and taxonomic classification.</title>
        <authorList>
            <person name="Goeker M."/>
        </authorList>
    </citation>
    <scope>NUCLEOTIDE SEQUENCE [LARGE SCALE GENOMIC DNA]</scope>
    <source>
        <strain evidence="3 5">DSM 40499</strain>
    </source>
</reference>
<evidence type="ECO:0000313" key="5">
    <source>
        <dbReference type="Proteomes" id="UP001519309"/>
    </source>
</evidence>
<evidence type="ECO:0000313" key="3">
    <source>
        <dbReference type="EMBL" id="MBP2049864.1"/>
    </source>
</evidence>
<sequence length="117" mass="12595">MPFVRPYVRADGTQVRGHVRWAPGARREMTILAVFGLVVLGFGHAGGRNENGAGPQPRPTVSYPIRFDQITPHAPRGAEPRPTVSYPVKFGTPMQRKAAPTPSVSYPIGFSAMGGGR</sequence>
<evidence type="ECO:0000313" key="2">
    <source>
        <dbReference type="EMBL" id="ANP51401.1"/>
    </source>
</evidence>
<organism evidence="2 4">
    <name type="scientific">Streptomyces griseochromogenes</name>
    <dbReference type="NCBI Taxonomy" id="68214"/>
    <lineage>
        <taxon>Bacteria</taxon>
        <taxon>Bacillati</taxon>
        <taxon>Actinomycetota</taxon>
        <taxon>Actinomycetes</taxon>
        <taxon>Kitasatosporales</taxon>
        <taxon>Streptomycetaceae</taxon>
        <taxon>Streptomyces</taxon>
    </lineage>
</organism>
<evidence type="ECO:0000256" key="1">
    <source>
        <dbReference type="SAM" id="MobiDB-lite"/>
    </source>
</evidence>
<evidence type="ECO:0000313" key="4">
    <source>
        <dbReference type="Proteomes" id="UP000092659"/>
    </source>
</evidence>
<dbReference type="KEGG" id="sgs:AVL59_18880"/>
<gene>
    <name evidence="2" type="ORF">AVL59_18880</name>
    <name evidence="3" type="ORF">J2Z21_002800</name>
</gene>
<reference evidence="2 4" key="1">
    <citation type="submission" date="2016-06" db="EMBL/GenBank/DDBJ databases">
        <title>Complete genome sequence of Streptomyces griseochromogenes ATCC 14511, the Blasticidin S producer.</title>
        <authorList>
            <person name="Wu L."/>
        </authorList>
    </citation>
    <scope>NUCLEOTIDE SEQUENCE [LARGE SCALE GENOMIC DNA]</scope>
    <source>
        <strain evidence="2 4">ATCC 14511</strain>
    </source>
</reference>
<dbReference type="EMBL" id="CP016279">
    <property type="protein sequence ID" value="ANP51401.1"/>
    <property type="molecule type" value="Genomic_DNA"/>
</dbReference>
<dbReference type="Proteomes" id="UP000092659">
    <property type="component" value="Chromosome"/>
</dbReference>
<proteinExistence type="predicted"/>
<keyword evidence="5" id="KW-1185">Reference proteome</keyword>
<dbReference type="EMBL" id="JAGGLP010000005">
    <property type="protein sequence ID" value="MBP2049864.1"/>
    <property type="molecule type" value="Genomic_DNA"/>
</dbReference>
<protein>
    <submittedName>
        <fullName evidence="2">Uncharacterized protein</fullName>
    </submittedName>
</protein>